<keyword evidence="1" id="KW-0472">Membrane</keyword>
<evidence type="ECO:0000313" key="2">
    <source>
        <dbReference type="EMBL" id="VAW77104.1"/>
    </source>
</evidence>
<feature type="transmembrane region" description="Helical" evidence="1">
    <location>
        <begin position="122"/>
        <end position="139"/>
    </location>
</feature>
<keyword evidence="1" id="KW-0812">Transmembrane</keyword>
<feature type="transmembrane region" description="Helical" evidence="1">
    <location>
        <begin position="160"/>
        <end position="180"/>
    </location>
</feature>
<proteinExistence type="predicted"/>
<feature type="transmembrane region" description="Helical" evidence="1">
    <location>
        <begin position="20"/>
        <end position="40"/>
    </location>
</feature>
<dbReference type="AlphaFoldDB" id="A0A3B0Z6W0"/>
<accession>A0A3B0Z6W0</accession>
<name>A0A3B0Z6W0_9ZZZZ</name>
<evidence type="ECO:0008006" key="3">
    <source>
        <dbReference type="Google" id="ProtNLM"/>
    </source>
</evidence>
<feature type="transmembrane region" description="Helical" evidence="1">
    <location>
        <begin position="200"/>
        <end position="219"/>
    </location>
</feature>
<sequence>MSNPIFDSIRFMRKYILQLLWFSVPLFSITIIFEILLIFADNTGLLDANNFVQLGNILHLIVLPFLSGGLLILVASLSAGESLTTREILKKISPLWIYYILLMFSMYIMIFMGLFLYLIPGLWLILKFVFAQPILVFEKKTPVDALVESFKRTGAPMSKLIFTILPVMAIIGVMYVYMFYLMGFRIEGSKPIVPKSISMYFQVMMYFMGLSILLFTNILQFRLYQMYGQSTDEMGSQAK</sequence>
<gene>
    <name evidence="2" type="ORF">MNBD_GAMMA12-243</name>
</gene>
<feature type="transmembrane region" description="Helical" evidence="1">
    <location>
        <begin position="60"/>
        <end position="83"/>
    </location>
</feature>
<organism evidence="2">
    <name type="scientific">hydrothermal vent metagenome</name>
    <dbReference type="NCBI Taxonomy" id="652676"/>
    <lineage>
        <taxon>unclassified sequences</taxon>
        <taxon>metagenomes</taxon>
        <taxon>ecological metagenomes</taxon>
    </lineage>
</organism>
<protein>
    <recommendedName>
        <fullName evidence="3">Glycerophosphoryl diester phosphodiesterase membrane domain-containing protein</fullName>
    </recommendedName>
</protein>
<feature type="transmembrane region" description="Helical" evidence="1">
    <location>
        <begin position="95"/>
        <end position="116"/>
    </location>
</feature>
<keyword evidence="1" id="KW-1133">Transmembrane helix</keyword>
<evidence type="ECO:0000256" key="1">
    <source>
        <dbReference type="SAM" id="Phobius"/>
    </source>
</evidence>
<dbReference type="EMBL" id="UOFL01000118">
    <property type="protein sequence ID" value="VAW77104.1"/>
    <property type="molecule type" value="Genomic_DNA"/>
</dbReference>
<reference evidence="2" key="1">
    <citation type="submission" date="2018-06" db="EMBL/GenBank/DDBJ databases">
        <authorList>
            <person name="Zhirakovskaya E."/>
        </authorList>
    </citation>
    <scope>NUCLEOTIDE SEQUENCE</scope>
</reference>